<sequence>MNLIEKITAAILEDEEPTEKQSELLVESYLNSIDRQAIDNCFICLCGYSLSSLIN</sequence>
<gene>
    <name evidence="1" type="ORF">Lwal_1624</name>
</gene>
<dbReference type="Proteomes" id="UP000054729">
    <property type="component" value="Unassembled WGS sequence"/>
</dbReference>
<keyword evidence="2" id="KW-1185">Reference proteome</keyword>
<organism evidence="1 2">
    <name type="scientific">Legionella waltersii</name>
    <dbReference type="NCBI Taxonomy" id="66969"/>
    <lineage>
        <taxon>Bacteria</taxon>
        <taxon>Pseudomonadati</taxon>
        <taxon>Pseudomonadota</taxon>
        <taxon>Gammaproteobacteria</taxon>
        <taxon>Legionellales</taxon>
        <taxon>Legionellaceae</taxon>
        <taxon>Legionella</taxon>
    </lineage>
</organism>
<name>A0A0W1ABX6_9GAMM</name>
<comment type="caution">
    <text evidence="1">The sequence shown here is derived from an EMBL/GenBank/DDBJ whole genome shotgun (WGS) entry which is preliminary data.</text>
</comment>
<dbReference type="EMBL" id="LNZB01000038">
    <property type="protein sequence ID" value="KTD78854.1"/>
    <property type="molecule type" value="Genomic_DNA"/>
</dbReference>
<dbReference type="PATRIC" id="fig|66969.6.peg.1773"/>
<proteinExistence type="predicted"/>
<dbReference type="RefSeq" id="WP_157066275.1">
    <property type="nucleotide sequence ID" value="NZ_CAAAIQ010000026.1"/>
</dbReference>
<dbReference type="STRING" id="66969.Lwal_1624"/>
<protein>
    <submittedName>
        <fullName evidence="1">Uncharacterized protein</fullName>
    </submittedName>
</protein>
<reference evidence="1 2" key="1">
    <citation type="submission" date="2015-11" db="EMBL/GenBank/DDBJ databases">
        <title>Genomic analysis of 38 Legionella species identifies large and diverse effector repertoires.</title>
        <authorList>
            <person name="Burstein D."/>
            <person name="Amaro F."/>
            <person name="Zusman T."/>
            <person name="Lifshitz Z."/>
            <person name="Cohen O."/>
            <person name="Gilbert J.A."/>
            <person name="Pupko T."/>
            <person name="Shuman H.A."/>
            <person name="Segal G."/>
        </authorList>
    </citation>
    <scope>NUCLEOTIDE SEQUENCE [LARGE SCALE GENOMIC DNA]</scope>
    <source>
        <strain evidence="1 2">ATCC 51914</strain>
    </source>
</reference>
<accession>A0A0W1ABX6</accession>
<evidence type="ECO:0000313" key="1">
    <source>
        <dbReference type="EMBL" id="KTD78854.1"/>
    </source>
</evidence>
<dbReference type="AlphaFoldDB" id="A0A0W1ABX6"/>
<evidence type="ECO:0000313" key="2">
    <source>
        <dbReference type="Proteomes" id="UP000054729"/>
    </source>
</evidence>